<keyword evidence="5 6" id="KW-0472">Membrane</keyword>
<evidence type="ECO:0000256" key="5">
    <source>
        <dbReference type="ARBA" id="ARBA00023136"/>
    </source>
</evidence>
<dbReference type="PROSITE" id="PS50850">
    <property type="entry name" value="MFS"/>
    <property type="match status" value="1"/>
</dbReference>
<organism evidence="8">
    <name type="scientific">Clastoptera arizonana</name>
    <name type="common">Arizona spittle bug</name>
    <dbReference type="NCBI Taxonomy" id="38151"/>
    <lineage>
        <taxon>Eukaryota</taxon>
        <taxon>Metazoa</taxon>
        <taxon>Ecdysozoa</taxon>
        <taxon>Arthropoda</taxon>
        <taxon>Hexapoda</taxon>
        <taxon>Insecta</taxon>
        <taxon>Pterygota</taxon>
        <taxon>Neoptera</taxon>
        <taxon>Paraneoptera</taxon>
        <taxon>Hemiptera</taxon>
        <taxon>Auchenorrhyncha</taxon>
        <taxon>Cercopoidea</taxon>
        <taxon>Clastopteridae</taxon>
        <taxon>Clastoptera</taxon>
    </lineage>
</organism>
<dbReference type="PRINTS" id="PR01035">
    <property type="entry name" value="TCRTETA"/>
</dbReference>
<evidence type="ECO:0000256" key="1">
    <source>
        <dbReference type="ARBA" id="ARBA00004141"/>
    </source>
</evidence>
<protein>
    <recommendedName>
        <fullName evidence="7">Major facilitator superfamily (MFS) profile domain-containing protein</fullName>
    </recommendedName>
</protein>
<dbReference type="EMBL" id="GEDC01008483">
    <property type="protein sequence ID" value="JAS28815.1"/>
    <property type="molecule type" value="Transcribed_RNA"/>
</dbReference>
<evidence type="ECO:0000259" key="7">
    <source>
        <dbReference type="PROSITE" id="PS50850"/>
    </source>
</evidence>
<feature type="transmembrane region" description="Helical" evidence="6">
    <location>
        <begin position="380"/>
        <end position="399"/>
    </location>
</feature>
<dbReference type="InterPro" id="IPR005829">
    <property type="entry name" value="Sugar_transporter_CS"/>
</dbReference>
<dbReference type="AlphaFoldDB" id="A0A1B6DT32"/>
<dbReference type="PROSITE" id="PS00216">
    <property type="entry name" value="SUGAR_TRANSPORT_1"/>
    <property type="match status" value="1"/>
</dbReference>
<feature type="transmembrane region" description="Helical" evidence="6">
    <location>
        <begin position="143"/>
        <end position="162"/>
    </location>
</feature>
<evidence type="ECO:0000256" key="6">
    <source>
        <dbReference type="SAM" id="Phobius"/>
    </source>
</evidence>
<dbReference type="InterPro" id="IPR020846">
    <property type="entry name" value="MFS_dom"/>
</dbReference>
<evidence type="ECO:0000313" key="8">
    <source>
        <dbReference type="EMBL" id="JAS28815.1"/>
    </source>
</evidence>
<dbReference type="InterPro" id="IPR001958">
    <property type="entry name" value="Tet-R_TetA/multi-R_MdtG-like"/>
</dbReference>
<feature type="transmembrane region" description="Helical" evidence="6">
    <location>
        <begin position="20"/>
        <end position="40"/>
    </location>
</feature>
<sequence length="409" mass="45776">MDFLQKLTLKMKTLMDSNWLFIVSLIDLLGASLFMPLFATHLRSLGMSYLQIGSLSSVYFGAQLVSGPLIGNLSDIYGRKPVLLLTVSVCALCYCSFGFLLSYIVILTVRLILGISKHTQVMCKALVADIIPPDDQSKSHGKLNAIASLGFVIGPAIGGHIVEMNNGFTLVCLTTCLIFLLNSLIVWIYLPSTLKSQAKNDSLIGHIKNTFQELLDINWRTSWEILLIKFSFTMCMSLFYSNYVLTLREKFDFTQKSIGYTVSFQGLIAAISSMSINKINNFYVTDKSKFRQLYHSFIILGVSFLFLGFVNDYKMYFFVIIFLQGSAALLRVTTIEVLIEKSSSEHRGSIVGTSSSVVSSAKIVAPFISGFITDYFGQNYNSFLSFVLAIVTSYLCFIMNKRYETRKSI</sequence>
<feature type="domain" description="Major facilitator superfamily (MFS) profile" evidence="7">
    <location>
        <begin position="16"/>
        <end position="404"/>
    </location>
</feature>
<dbReference type="PANTHER" id="PTHR23504:SF14">
    <property type="entry name" value="MAJOR FACILITATOR SUPERFAMILY DOMAIN-CONTAINING PROTEIN 9"/>
    <property type="match status" value="1"/>
</dbReference>
<accession>A0A1B6DT32</accession>
<dbReference type="PANTHER" id="PTHR23504">
    <property type="entry name" value="MAJOR FACILITATOR SUPERFAMILY DOMAIN-CONTAINING PROTEIN 10"/>
    <property type="match status" value="1"/>
</dbReference>
<dbReference type="Pfam" id="PF07690">
    <property type="entry name" value="MFS_1"/>
    <property type="match status" value="2"/>
</dbReference>
<evidence type="ECO:0000256" key="2">
    <source>
        <dbReference type="ARBA" id="ARBA00022448"/>
    </source>
</evidence>
<dbReference type="SUPFAM" id="SSF103473">
    <property type="entry name" value="MFS general substrate transporter"/>
    <property type="match status" value="1"/>
</dbReference>
<dbReference type="GO" id="GO:0022857">
    <property type="term" value="F:transmembrane transporter activity"/>
    <property type="evidence" value="ECO:0007669"/>
    <property type="project" value="InterPro"/>
</dbReference>
<feature type="transmembrane region" description="Helical" evidence="6">
    <location>
        <begin position="82"/>
        <end position="113"/>
    </location>
</feature>
<proteinExistence type="predicted"/>
<evidence type="ECO:0000256" key="4">
    <source>
        <dbReference type="ARBA" id="ARBA00022989"/>
    </source>
</evidence>
<feature type="transmembrane region" description="Helical" evidence="6">
    <location>
        <begin position="168"/>
        <end position="190"/>
    </location>
</feature>
<name>A0A1B6DT32_9HEMI</name>
<comment type="subcellular location">
    <subcellularLocation>
        <location evidence="1">Membrane</location>
        <topology evidence="1">Multi-pass membrane protein</topology>
    </subcellularLocation>
</comment>
<evidence type="ECO:0000256" key="3">
    <source>
        <dbReference type="ARBA" id="ARBA00022692"/>
    </source>
</evidence>
<gene>
    <name evidence="8" type="ORF">g.38528</name>
</gene>
<dbReference type="Gene3D" id="1.20.1250.20">
    <property type="entry name" value="MFS general substrate transporter like domains"/>
    <property type="match status" value="1"/>
</dbReference>
<reference evidence="8" key="1">
    <citation type="submission" date="2015-12" db="EMBL/GenBank/DDBJ databases">
        <title>De novo transcriptome assembly of four potential Pierce s Disease insect vectors from Arizona vineyards.</title>
        <authorList>
            <person name="Tassone E.E."/>
        </authorList>
    </citation>
    <scope>NUCLEOTIDE SEQUENCE</scope>
</reference>
<feature type="transmembrane region" description="Helical" evidence="6">
    <location>
        <begin position="292"/>
        <end position="310"/>
    </location>
</feature>
<keyword evidence="3 6" id="KW-0812">Transmembrane</keyword>
<dbReference type="GO" id="GO:0016020">
    <property type="term" value="C:membrane"/>
    <property type="evidence" value="ECO:0007669"/>
    <property type="project" value="UniProtKB-SubCell"/>
</dbReference>
<feature type="transmembrane region" description="Helical" evidence="6">
    <location>
        <begin position="257"/>
        <end position="280"/>
    </location>
</feature>
<keyword evidence="4 6" id="KW-1133">Transmembrane helix</keyword>
<keyword evidence="2" id="KW-0813">Transport</keyword>
<feature type="transmembrane region" description="Helical" evidence="6">
    <location>
        <begin position="316"/>
        <end position="338"/>
    </location>
</feature>
<dbReference type="InterPro" id="IPR036259">
    <property type="entry name" value="MFS_trans_sf"/>
</dbReference>
<dbReference type="InterPro" id="IPR011701">
    <property type="entry name" value="MFS"/>
</dbReference>
<feature type="transmembrane region" description="Helical" evidence="6">
    <location>
        <begin position="226"/>
        <end position="245"/>
    </location>
</feature>
<feature type="transmembrane region" description="Helical" evidence="6">
    <location>
        <begin position="52"/>
        <end position="70"/>
    </location>
</feature>